<dbReference type="Proteomes" id="UP000036168">
    <property type="component" value="Unassembled WGS sequence"/>
</dbReference>
<sequence length="63" mass="7248">MAYDEINGKLINPKVSDVIKALQDQLDFYGDTPVNFRIDGEEARDEIQLDPYKNVLVLHLEEV</sequence>
<dbReference type="EMBL" id="JARRTL010000029">
    <property type="protein sequence ID" value="MEC0487311.1"/>
    <property type="molecule type" value="Genomic_DNA"/>
</dbReference>
<reference evidence="1 3" key="1">
    <citation type="journal article" date="2015" name="Int. J. Syst. Evol. Microbiol.">
        <title>Bacillus glycinifermentans sp. nov., isolated from fermented soybean paste.</title>
        <authorList>
            <person name="Kim S.J."/>
            <person name="Dunlap C.A."/>
            <person name="Kwon S.W."/>
            <person name="Rooney A.P."/>
        </authorList>
    </citation>
    <scope>NUCLEOTIDE SEQUENCE [LARGE SCALE GENOMIC DNA]</scope>
    <source>
        <strain evidence="1 3">GO-13</strain>
    </source>
</reference>
<dbReference type="AlphaFoldDB" id="A0A0T6BV39"/>
<dbReference type="EMBL" id="LECW02000002">
    <property type="protein sequence ID" value="KRT95497.1"/>
    <property type="molecule type" value="Genomic_DNA"/>
</dbReference>
<evidence type="ECO:0000313" key="4">
    <source>
        <dbReference type="Proteomes" id="UP001341297"/>
    </source>
</evidence>
<gene>
    <name evidence="1" type="ORF">AB447_209345</name>
    <name evidence="2" type="ORF">P8828_21395</name>
</gene>
<dbReference type="Proteomes" id="UP001341297">
    <property type="component" value="Unassembled WGS sequence"/>
</dbReference>
<evidence type="ECO:0000313" key="2">
    <source>
        <dbReference type="EMBL" id="MEC0487311.1"/>
    </source>
</evidence>
<proteinExistence type="predicted"/>
<organism evidence="1 3">
    <name type="scientific">Bacillus glycinifermentans</name>
    <dbReference type="NCBI Taxonomy" id="1664069"/>
    <lineage>
        <taxon>Bacteria</taxon>
        <taxon>Bacillati</taxon>
        <taxon>Bacillota</taxon>
        <taxon>Bacilli</taxon>
        <taxon>Bacillales</taxon>
        <taxon>Bacillaceae</taxon>
        <taxon>Bacillus</taxon>
    </lineage>
</organism>
<reference evidence="1" key="2">
    <citation type="submission" date="2015-10" db="EMBL/GenBank/DDBJ databases">
        <authorList>
            <person name="Gilbert D.G."/>
        </authorList>
    </citation>
    <scope>NUCLEOTIDE SEQUENCE</scope>
    <source>
        <strain evidence="1">GO-13</strain>
    </source>
</reference>
<dbReference type="OrthoDB" id="2917490at2"/>
<accession>A0A0T6BV39</accession>
<keyword evidence="4" id="KW-1185">Reference proteome</keyword>
<dbReference type="RefSeq" id="WP_017474747.1">
    <property type="nucleotide sequence ID" value="NZ_JARRTL010000029.1"/>
</dbReference>
<evidence type="ECO:0000313" key="3">
    <source>
        <dbReference type="Proteomes" id="UP000036168"/>
    </source>
</evidence>
<dbReference type="GeneID" id="92853299"/>
<reference evidence="2 4" key="3">
    <citation type="submission" date="2023-03" db="EMBL/GenBank/DDBJ databases">
        <title>Agriculturally important microbes genome sequencing.</title>
        <authorList>
            <person name="Dunlap C."/>
        </authorList>
    </citation>
    <scope>NUCLEOTIDE SEQUENCE [LARGE SCALE GENOMIC DNA]</scope>
    <source>
        <strain evidence="2 4">CBP-3203</strain>
    </source>
</reference>
<comment type="caution">
    <text evidence="1">The sequence shown here is derived from an EMBL/GenBank/DDBJ whole genome shotgun (WGS) entry which is preliminary data.</text>
</comment>
<name>A0A0T6BV39_9BACI</name>
<protein>
    <submittedName>
        <fullName evidence="1">Uncharacterized protein</fullName>
    </submittedName>
</protein>
<evidence type="ECO:0000313" key="1">
    <source>
        <dbReference type="EMBL" id="KRT95497.1"/>
    </source>
</evidence>